<dbReference type="Gene3D" id="3.10.28.20">
    <property type="entry name" value="Acetamidase/Formamidase-like domains"/>
    <property type="match status" value="1"/>
</dbReference>
<sequence length="466" mass="52952">MLKLSMKTNNCLYLLCMVALLCGTFACQKKSAAVGMQEKDNRPEWVKSRPISSVYYIGIGSASMRQPDYQETAKKNALQDLISEIKVTVSSTSFLYQLDKNGSFREEYESNIKTIATAEIENFEIVDTYDDGERYWVYYRLSKAEYTRQQEQKKKNAHQTALAFYQKAKEAEQNHQWIEAMEGYFQALFAIKNYWGENLEININGESRSLMVEAYYGVQNILNKINLFISPQEVRLKRRNSQPQLLKLRATVANQQALAYLPLHSYFQDGEGILSCPPTADANGTASLELKRALSATTTLHLIVEPNLMQIAKVKESDKLERFLIERFSTPKATVTIHIEKPVVYVESQEFNLDKPLENKIIEQYVKSELSKKGVEFSSTAQNADVVLSIKANTEALSRNGAIHISKLSIQAVAIDPITRREILTTTLDNIKGFQTDYEKAGLDAYKKAQQEVSLQLVRKLTEALL</sequence>
<keyword evidence="1" id="KW-0732">Signal</keyword>
<evidence type="ECO:0000313" key="4">
    <source>
        <dbReference type="Proteomes" id="UP000537126"/>
    </source>
</evidence>
<dbReference type="PROSITE" id="PS51257">
    <property type="entry name" value="PROKAR_LIPOPROTEIN"/>
    <property type="match status" value="1"/>
</dbReference>
<protein>
    <recommendedName>
        <fullName evidence="2">Lipoprotein LPP20-like domain-containing protein</fullName>
    </recommendedName>
</protein>
<feature type="signal peptide" evidence="1">
    <location>
        <begin position="1"/>
        <end position="26"/>
    </location>
</feature>
<keyword evidence="4" id="KW-1185">Reference proteome</keyword>
<dbReference type="Proteomes" id="UP000537126">
    <property type="component" value="Unassembled WGS sequence"/>
</dbReference>
<name>A0A846MRC3_9BACT</name>
<organism evidence="3 4">
    <name type="scientific">Thermonema lapsum</name>
    <dbReference type="NCBI Taxonomy" id="28195"/>
    <lineage>
        <taxon>Bacteria</taxon>
        <taxon>Pseudomonadati</taxon>
        <taxon>Bacteroidota</taxon>
        <taxon>Cytophagia</taxon>
        <taxon>Cytophagales</taxon>
        <taxon>Thermonemataceae</taxon>
        <taxon>Thermonema</taxon>
    </lineage>
</organism>
<accession>A0A846MRC3</accession>
<reference evidence="3 4" key="1">
    <citation type="submission" date="2020-03" db="EMBL/GenBank/DDBJ databases">
        <title>Genomic Encyclopedia of Type Strains, Phase IV (KMG-IV): sequencing the most valuable type-strain genomes for metagenomic binning, comparative biology and taxonomic classification.</title>
        <authorList>
            <person name="Goeker M."/>
        </authorList>
    </citation>
    <scope>NUCLEOTIDE SEQUENCE [LARGE SCALE GENOMIC DNA]</scope>
    <source>
        <strain evidence="3 4">DSM 5718</strain>
    </source>
</reference>
<evidence type="ECO:0000313" key="3">
    <source>
        <dbReference type="EMBL" id="NIK73981.1"/>
    </source>
</evidence>
<dbReference type="RefSeq" id="WP_166919231.1">
    <property type="nucleotide sequence ID" value="NZ_JAASRN010000002.1"/>
</dbReference>
<feature type="domain" description="Lipoprotein LPP20-like" evidence="2">
    <location>
        <begin position="43"/>
        <end position="134"/>
    </location>
</feature>
<feature type="chain" id="PRO_5032549774" description="Lipoprotein LPP20-like domain-containing protein" evidence="1">
    <location>
        <begin position="27"/>
        <end position="466"/>
    </location>
</feature>
<dbReference type="AlphaFoldDB" id="A0A846MRC3"/>
<dbReference type="InterPro" id="IPR024952">
    <property type="entry name" value="LPP20-like_dom"/>
</dbReference>
<evidence type="ECO:0000259" key="2">
    <source>
        <dbReference type="Pfam" id="PF02169"/>
    </source>
</evidence>
<comment type="caution">
    <text evidence="3">The sequence shown here is derived from an EMBL/GenBank/DDBJ whole genome shotgun (WGS) entry which is preliminary data.</text>
</comment>
<dbReference type="EMBL" id="JAASRN010000002">
    <property type="protein sequence ID" value="NIK73981.1"/>
    <property type="molecule type" value="Genomic_DNA"/>
</dbReference>
<evidence type="ECO:0000256" key="1">
    <source>
        <dbReference type="SAM" id="SignalP"/>
    </source>
</evidence>
<proteinExistence type="predicted"/>
<dbReference type="Pfam" id="PF02169">
    <property type="entry name" value="LPP20"/>
    <property type="match status" value="1"/>
</dbReference>
<gene>
    <name evidence="3" type="ORF">FHS56_001494</name>
</gene>